<feature type="domain" description="Glycine dehydrogenase C-terminal" evidence="8">
    <location>
        <begin position="371"/>
        <end position="472"/>
    </location>
</feature>
<evidence type="ECO:0000256" key="4">
    <source>
        <dbReference type="ARBA" id="ARBA00022898"/>
    </source>
</evidence>
<feature type="domain" description="Glycine cleavage system P-protein N-terminal" evidence="7">
    <location>
        <begin position="47"/>
        <end position="305"/>
    </location>
</feature>
<dbReference type="SUPFAM" id="SSF53383">
    <property type="entry name" value="PLP-dependent transferases"/>
    <property type="match status" value="1"/>
</dbReference>
<dbReference type="GO" id="GO:0004375">
    <property type="term" value="F:glycine dehydrogenase (decarboxylating) activity"/>
    <property type="evidence" value="ECO:0007669"/>
    <property type="project" value="UniProtKB-EC"/>
</dbReference>
<dbReference type="Pfam" id="PF02347">
    <property type="entry name" value="GDC-P"/>
    <property type="match status" value="1"/>
</dbReference>
<dbReference type="EMBL" id="JSAN01000020">
    <property type="protein sequence ID" value="KIC73758.1"/>
    <property type="molecule type" value="Genomic_DNA"/>
</dbReference>
<evidence type="ECO:0000259" key="7">
    <source>
        <dbReference type="Pfam" id="PF02347"/>
    </source>
</evidence>
<dbReference type="AlphaFoldDB" id="A0A0C1HGH1"/>
<dbReference type="GO" id="GO:0030170">
    <property type="term" value="F:pyridoxal phosphate binding"/>
    <property type="evidence" value="ECO:0007669"/>
    <property type="project" value="TreeGrafter"/>
</dbReference>
<evidence type="ECO:0000313" key="10">
    <source>
        <dbReference type="Proteomes" id="UP000031465"/>
    </source>
</evidence>
<dbReference type="PANTHER" id="PTHR11773:SF1">
    <property type="entry name" value="GLYCINE DEHYDROGENASE (DECARBOXYLATING), MITOCHONDRIAL"/>
    <property type="match status" value="1"/>
</dbReference>
<accession>A0A0C1HGH1</accession>
<dbReference type="InterPro" id="IPR020581">
    <property type="entry name" value="GDC_P"/>
</dbReference>
<protein>
    <recommendedName>
        <fullName evidence="3">glycine dehydrogenase (aminomethyl-transferring)</fullName>
        <ecNumber evidence="3">1.4.4.2</ecNumber>
    </recommendedName>
</protein>
<dbReference type="GO" id="GO:0019464">
    <property type="term" value="P:glycine decarboxylation via glycine cleavage system"/>
    <property type="evidence" value="ECO:0007669"/>
    <property type="project" value="TreeGrafter"/>
</dbReference>
<evidence type="ECO:0000313" key="9">
    <source>
        <dbReference type="EMBL" id="KIC73758.1"/>
    </source>
</evidence>
<dbReference type="InterPro" id="IPR015421">
    <property type="entry name" value="PyrdxlP-dep_Trfase_major"/>
</dbReference>
<dbReference type="EC" id="1.4.4.2" evidence="3"/>
<dbReference type="GO" id="GO:0005829">
    <property type="term" value="C:cytosol"/>
    <property type="evidence" value="ECO:0007669"/>
    <property type="project" value="TreeGrafter"/>
</dbReference>
<proteinExistence type="predicted"/>
<dbReference type="Gene3D" id="6.20.440.10">
    <property type="match status" value="1"/>
</dbReference>
<name>A0A0C1HGH1_9BACT</name>
<evidence type="ECO:0000256" key="6">
    <source>
        <dbReference type="ARBA" id="ARBA00049026"/>
    </source>
</evidence>
<comment type="caution">
    <text evidence="9">The sequence shown here is derived from an EMBL/GenBank/DDBJ whole genome shotgun (WGS) entry which is preliminary data.</text>
</comment>
<evidence type="ECO:0000259" key="8">
    <source>
        <dbReference type="Pfam" id="PF21478"/>
    </source>
</evidence>
<dbReference type="GO" id="GO:0005960">
    <property type="term" value="C:glycine cleavage complex"/>
    <property type="evidence" value="ECO:0007669"/>
    <property type="project" value="TreeGrafter"/>
</dbReference>
<dbReference type="InterPro" id="IPR049315">
    <property type="entry name" value="GDC-P_N"/>
</dbReference>
<reference evidence="9 10" key="1">
    <citation type="journal article" date="2014" name="Mol. Biol. Evol.">
        <title>Massive expansion of Ubiquitination-related gene families within the Chlamydiae.</title>
        <authorList>
            <person name="Domman D."/>
            <person name="Collingro A."/>
            <person name="Lagkouvardos I."/>
            <person name="Gehre L."/>
            <person name="Weinmaier T."/>
            <person name="Rattei T."/>
            <person name="Subtil A."/>
            <person name="Horn M."/>
        </authorList>
    </citation>
    <scope>NUCLEOTIDE SEQUENCE [LARGE SCALE GENOMIC DNA]</scope>
    <source>
        <strain evidence="9 10">EI2</strain>
    </source>
</reference>
<dbReference type="NCBIfam" id="NF003346">
    <property type="entry name" value="PRK04366.1"/>
    <property type="match status" value="1"/>
</dbReference>
<comment type="catalytic activity">
    <reaction evidence="6">
        <text>N(6)-[(R)-lipoyl]-L-lysyl-[glycine-cleavage complex H protein] + glycine + H(+) = N(6)-[(R)-S(8)-aminomethyldihydrolipoyl]-L-lysyl-[glycine-cleavage complex H protein] + CO2</text>
        <dbReference type="Rhea" id="RHEA:24304"/>
        <dbReference type="Rhea" id="RHEA-COMP:10494"/>
        <dbReference type="Rhea" id="RHEA-COMP:10495"/>
        <dbReference type="ChEBI" id="CHEBI:15378"/>
        <dbReference type="ChEBI" id="CHEBI:16526"/>
        <dbReference type="ChEBI" id="CHEBI:57305"/>
        <dbReference type="ChEBI" id="CHEBI:83099"/>
        <dbReference type="ChEBI" id="CHEBI:83143"/>
        <dbReference type="EC" id="1.4.4.2"/>
    </reaction>
</comment>
<dbReference type="PATRIC" id="fig|362787.3.peg.318"/>
<dbReference type="FunFam" id="3.40.640.10:FF:000224">
    <property type="entry name" value="Probable glycine dehydrogenase (decarboxylating) subunit 2"/>
    <property type="match status" value="1"/>
</dbReference>
<dbReference type="InterPro" id="IPR015424">
    <property type="entry name" value="PyrdxlP-dep_Trfase"/>
</dbReference>
<evidence type="ECO:0000256" key="2">
    <source>
        <dbReference type="ARBA" id="ARBA00003788"/>
    </source>
</evidence>
<dbReference type="FunFam" id="3.90.1150.10:FF:000014">
    <property type="entry name" value="Probable glycine dehydrogenase (decarboxylating) subunit 2"/>
    <property type="match status" value="1"/>
</dbReference>
<keyword evidence="4" id="KW-0663">Pyridoxal phosphate</keyword>
<evidence type="ECO:0000256" key="1">
    <source>
        <dbReference type="ARBA" id="ARBA00001933"/>
    </source>
</evidence>
<evidence type="ECO:0000256" key="3">
    <source>
        <dbReference type="ARBA" id="ARBA00012134"/>
    </source>
</evidence>
<dbReference type="PANTHER" id="PTHR11773">
    <property type="entry name" value="GLYCINE DEHYDROGENASE, DECARBOXYLATING"/>
    <property type="match status" value="1"/>
</dbReference>
<dbReference type="Gene3D" id="3.90.1150.10">
    <property type="entry name" value="Aspartate Aminotransferase, domain 1"/>
    <property type="match status" value="1"/>
</dbReference>
<comment type="cofactor">
    <cofactor evidence="1">
        <name>pyridoxal 5'-phosphate</name>
        <dbReference type="ChEBI" id="CHEBI:597326"/>
    </cofactor>
</comment>
<dbReference type="Pfam" id="PF21478">
    <property type="entry name" value="GcvP2_C"/>
    <property type="match status" value="1"/>
</dbReference>
<dbReference type="GO" id="GO:0016594">
    <property type="term" value="F:glycine binding"/>
    <property type="evidence" value="ECO:0007669"/>
    <property type="project" value="TreeGrafter"/>
</dbReference>
<dbReference type="InterPro" id="IPR015422">
    <property type="entry name" value="PyrdxlP-dep_Trfase_small"/>
</dbReference>
<gene>
    <name evidence="9" type="primary">gcvPB</name>
    <name evidence="9" type="ORF">DB44_AV00210</name>
</gene>
<dbReference type="Gene3D" id="3.40.640.10">
    <property type="entry name" value="Type I PLP-dependent aspartate aminotransferase-like (Major domain)"/>
    <property type="match status" value="1"/>
</dbReference>
<sequence length="504" mass="56418">MKFNWINSLKFVKNSFKTSFCENVMTKTIFEKSQFKQKAYSLPYSWENLKEFTLPKKFLRQTSLPLPEVSEIDLTRHFAVLAKRNMGIDTNFYPLGSCTMKLNPRINEWCANLPNFTRVHPLAPDHTVQGNLQIIDELIQMLCKVSGMTAGSLVPNAGAQGEFAGIQMIAAYHQHHGDFERDELLIPDNAHGTNPATAAMAGFKTVSLRTNAQGDVDIDHLKSLVSDKTAGLMLTNPNTLGLFSSVIKEIAEIVHQVGGFLYYDGANLNSILNVARPGDMGFDVMHINLHKTFSTPHGGGGPGSGPVLCGDLLKPFLPNPRVEKENDHYVVKWKDSMSIGQIASFHGNFAIYLRAYLYAKLHGHYGLRKIAEVAVLNANYLKKRISKLFNIPFEQFCMHEFVVQADNYLGKGVRALDIAKRLLDYGVHAPTVYFPLIIKECMLIEPTESESKNTLDQFVSILERIVAEIHQDPQTVKNAPHQQSVSRLDEVLAAKRPILKHQAD</sequence>
<comment type="function">
    <text evidence="2">The glycine cleavage system catalyzes the degradation of glycine. The P protein binds the alpha-amino group of glycine through its pyridoxal phosphate cofactor; CO(2) is released and the remaining methylamine moiety is then transferred to the lipoamide cofactor of the H protein.</text>
</comment>
<evidence type="ECO:0000256" key="5">
    <source>
        <dbReference type="ARBA" id="ARBA00023002"/>
    </source>
</evidence>
<organism evidence="9 10">
    <name type="scientific">Candidatus Protochlamydia amoebophila</name>
    <dbReference type="NCBI Taxonomy" id="362787"/>
    <lineage>
        <taxon>Bacteria</taxon>
        <taxon>Pseudomonadati</taxon>
        <taxon>Chlamydiota</taxon>
        <taxon>Chlamydiia</taxon>
        <taxon>Parachlamydiales</taxon>
        <taxon>Parachlamydiaceae</taxon>
        <taxon>Candidatus Protochlamydia</taxon>
    </lineage>
</organism>
<dbReference type="InterPro" id="IPR049316">
    <property type="entry name" value="GDC-P_C"/>
</dbReference>
<keyword evidence="5 9" id="KW-0560">Oxidoreductase</keyword>
<dbReference type="Proteomes" id="UP000031465">
    <property type="component" value="Unassembled WGS sequence"/>
</dbReference>